<name>A0A6A9QQ43_SULME</name>
<comment type="caution">
    <text evidence="2">The sequence shown here is derived from an EMBL/GenBank/DDBJ whole genome shotgun (WGS) entry which is preliminary data.</text>
</comment>
<keyword evidence="1" id="KW-0472">Membrane</keyword>
<reference evidence="2 3" key="1">
    <citation type="submission" date="2019-10" db="EMBL/GenBank/DDBJ databases">
        <title>Sequencing and Assembly of Multiple Reported Metal-Biooxidizing Members of the Extremely Thermoacidophilic Archaeal Family Sulfolobaceae.</title>
        <authorList>
            <person name="Counts J.A."/>
            <person name="Kelly R.M."/>
        </authorList>
    </citation>
    <scope>NUCLEOTIDE SEQUENCE [LARGE SCALE GENOMIC DNA]</scope>
    <source>
        <strain evidence="2 3">DSM 6482</strain>
    </source>
</reference>
<organism evidence="2 3">
    <name type="scientific">Sulfuracidifex metallicus DSM 6482 = JCM 9184</name>
    <dbReference type="NCBI Taxonomy" id="523847"/>
    <lineage>
        <taxon>Archaea</taxon>
        <taxon>Thermoproteota</taxon>
        <taxon>Thermoprotei</taxon>
        <taxon>Sulfolobales</taxon>
        <taxon>Sulfolobaceae</taxon>
        <taxon>Sulfuracidifex</taxon>
    </lineage>
</organism>
<dbReference type="Proteomes" id="UP000470772">
    <property type="component" value="Unassembled WGS sequence"/>
</dbReference>
<dbReference type="AlphaFoldDB" id="A0A6A9QQ43"/>
<keyword evidence="3" id="KW-1185">Reference proteome</keyword>
<evidence type="ECO:0000313" key="2">
    <source>
        <dbReference type="EMBL" id="MUN29405.1"/>
    </source>
</evidence>
<feature type="transmembrane region" description="Helical" evidence="1">
    <location>
        <begin position="20"/>
        <end position="40"/>
    </location>
</feature>
<evidence type="ECO:0000313" key="3">
    <source>
        <dbReference type="Proteomes" id="UP000470772"/>
    </source>
</evidence>
<gene>
    <name evidence="2" type="ORF">GC250_08140</name>
</gene>
<dbReference type="OrthoDB" id="57485at2157"/>
<dbReference type="RefSeq" id="WP_156016984.1">
    <property type="nucleotide sequence ID" value="NZ_BBBY01000008.1"/>
</dbReference>
<dbReference type="InterPro" id="IPR009272">
    <property type="entry name" value="DUF929"/>
</dbReference>
<dbReference type="Pfam" id="PF06053">
    <property type="entry name" value="DUF929"/>
    <property type="match status" value="1"/>
</dbReference>
<accession>A0A6A9QQ43</accession>
<keyword evidence="1" id="KW-1133">Transmembrane helix</keyword>
<proteinExistence type="predicted"/>
<evidence type="ECO:0000256" key="1">
    <source>
        <dbReference type="SAM" id="Phobius"/>
    </source>
</evidence>
<dbReference type="EMBL" id="WGGD01000005">
    <property type="protein sequence ID" value="MUN29405.1"/>
    <property type="molecule type" value="Genomic_DNA"/>
</dbReference>
<keyword evidence="1" id="KW-0812">Transmembrane</keyword>
<sequence>MAKRKADRKTKTKRQDSKLIYIPFIVLGVLIVALVGFTSYSHPVFSPASYISSSPAPFKFFKVNNQNYAGNSTVQIYFISWYGCPYGATDSWALYKVLTQYGTVNATPGHSLSEPNIPFIPALWFEGYQPKPNSNVDFHFLYIYNENLTATPTGVPVNPTNGSAVTIGLQEIKDNLSFAPWIYNLVKEYEVDTPIVTTSSGLNDSIAYSTPAPHIATLIIITGPGGTYMEIGFVSPMNPDVIGQSSATAAQQYAEQLYSQLKSNDITNGSVKTMIDQGSQVINYVISQVQ</sequence>
<protein>
    <submittedName>
        <fullName evidence="2">DUF929 domain-containing protein</fullName>
    </submittedName>
</protein>